<proteinExistence type="predicted"/>
<name>A0ABS0U6V8_9GAMM</name>
<keyword evidence="2" id="KW-1185">Reference proteome</keyword>
<accession>A0ABS0U6V8</accession>
<comment type="caution">
    <text evidence="1">The sequence shown here is derived from an EMBL/GenBank/DDBJ whole genome shotgun (WGS) entry which is preliminary data.</text>
</comment>
<protein>
    <submittedName>
        <fullName evidence="1">Uncharacterized protein</fullName>
    </submittedName>
</protein>
<sequence>MTLARNIFLARKAINYVNKEIGVLSLNTINVDSYADILTLEDYQRAMLNMRQIINDTVERREFHHFENTGELSNNNMLYKIIARSAYASKFHLGNCSEKAAIAFSRLKFLGARPLDIFLLIDEHQARNNHSFVVLGRTNGIPQQPSTWNHEATICDAWGDQAYPSYLYDNHISFAGTLTLLYRYS</sequence>
<evidence type="ECO:0000313" key="2">
    <source>
        <dbReference type="Proteomes" id="UP000696184"/>
    </source>
</evidence>
<dbReference type="EMBL" id="JACOII010000044">
    <property type="protein sequence ID" value="MBI6549610.1"/>
    <property type="molecule type" value="Genomic_DNA"/>
</dbReference>
<evidence type="ECO:0000313" key="1">
    <source>
        <dbReference type="EMBL" id="MBI6549610.1"/>
    </source>
</evidence>
<dbReference type="Proteomes" id="UP000696184">
    <property type="component" value="Unassembled WGS sequence"/>
</dbReference>
<organism evidence="1 2">
    <name type="scientific">Xenorhabdus lircayensis</name>
    <dbReference type="NCBI Taxonomy" id="2763499"/>
    <lineage>
        <taxon>Bacteria</taxon>
        <taxon>Pseudomonadati</taxon>
        <taxon>Pseudomonadota</taxon>
        <taxon>Gammaproteobacteria</taxon>
        <taxon>Enterobacterales</taxon>
        <taxon>Morganellaceae</taxon>
        <taxon>Xenorhabdus</taxon>
    </lineage>
</organism>
<dbReference type="RefSeq" id="WP_198690376.1">
    <property type="nucleotide sequence ID" value="NZ_CAWPUD010000043.1"/>
</dbReference>
<gene>
    <name evidence="1" type="ORF">H8A87_13005</name>
</gene>
<reference evidence="1 2" key="1">
    <citation type="submission" date="2020-08" db="EMBL/GenBank/DDBJ databases">
        <title>Description of Xenorhabdus lircayensis sp. nov., the symbiotic bacterium associated with the entomopathogenic nematode Steirnernema unicornum.</title>
        <authorList>
            <person name="Castaneda-Alvarez C."/>
            <person name="Prodan S."/>
            <person name="Zamorano A."/>
            <person name="San-Blas E."/>
            <person name="Aballay E."/>
        </authorList>
    </citation>
    <scope>NUCLEOTIDE SEQUENCE [LARGE SCALE GENOMIC DNA]</scope>
    <source>
        <strain evidence="1 2">VLS</strain>
    </source>
</reference>